<feature type="transmembrane region" description="Helical" evidence="5">
    <location>
        <begin position="40"/>
        <end position="59"/>
    </location>
</feature>
<gene>
    <name evidence="8" type="ORF">HLPCO_000802</name>
</gene>
<accession>U2EDW5</accession>
<sequence length="112" mass="11861">MYCSKCGKEIDNDAVVCVHCGVPTNNAKQVNTDPHAKSKIAAGLLGILIGGLGIHNFYLGYTGKGIAQLLLTVVGWIIIIGPLVAYVWGLVEGIQILTGSIDRDADGRLLKE</sequence>
<dbReference type="GO" id="GO:0016020">
    <property type="term" value="C:membrane"/>
    <property type="evidence" value="ECO:0007669"/>
    <property type="project" value="UniProtKB-SubCell"/>
</dbReference>
<dbReference type="EMBL" id="AFNU02000002">
    <property type="protein sequence ID" value="ERJ13183.1"/>
    <property type="molecule type" value="Genomic_DNA"/>
</dbReference>
<evidence type="ECO:0000256" key="3">
    <source>
        <dbReference type="ARBA" id="ARBA00022989"/>
    </source>
</evidence>
<dbReference type="Pfam" id="PF05154">
    <property type="entry name" value="TM2"/>
    <property type="match status" value="1"/>
</dbReference>
<protein>
    <submittedName>
        <fullName evidence="8">TM2 domain family protein</fullName>
    </submittedName>
</protein>
<evidence type="ECO:0000259" key="7">
    <source>
        <dbReference type="Pfam" id="PF13240"/>
    </source>
</evidence>
<reference evidence="8 9" key="1">
    <citation type="journal article" date="2011" name="J. Bacteriol.">
        <title>Genome sequence of Haloplasma contractile, an unusual contractile bacterium from a deep-sea anoxic brine lake.</title>
        <authorList>
            <person name="Antunes A."/>
            <person name="Alam I."/>
            <person name="El Dorry H."/>
            <person name="Siam R."/>
            <person name="Robertson A."/>
            <person name="Bajic V.B."/>
            <person name="Stingl U."/>
        </authorList>
    </citation>
    <scope>NUCLEOTIDE SEQUENCE [LARGE SCALE GENOMIC DNA]</scope>
    <source>
        <strain evidence="8 9">SSD-17B</strain>
    </source>
</reference>
<dbReference type="Pfam" id="PF13240">
    <property type="entry name" value="Zn_Ribbon_1"/>
    <property type="match status" value="1"/>
</dbReference>
<feature type="transmembrane region" description="Helical" evidence="5">
    <location>
        <begin position="66"/>
        <end position="88"/>
    </location>
</feature>
<dbReference type="InParanoid" id="U2EDW5"/>
<dbReference type="RefSeq" id="WP_008826806.1">
    <property type="nucleotide sequence ID" value="NZ_AFNU02000002.1"/>
</dbReference>
<dbReference type="AlphaFoldDB" id="U2EDW5"/>
<evidence type="ECO:0000256" key="2">
    <source>
        <dbReference type="ARBA" id="ARBA00022692"/>
    </source>
</evidence>
<keyword evidence="9" id="KW-1185">Reference proteome</keyword>
<evidence type="ECO:0000313" key="9">
    <source>
        <dbReference type="Proteomes" id="UP000005707"/>
    </source>
</evidence>
<keyword evidence="3 5" id="KW-1133">Transmembrane helix</keyword>
<keyword evidence="2 5" id="KW-0812">Transmembrane</keyword>
<evidence type="ECO:0000256" key="5">
    <source>
        <dbReference type="SAM" id="Phobius"/>
    </source>
</evidence>
<comment type="subcellular location">
    <subcellularLocation>
        <location evidence="1">Membrane</location>
        <topology evidence="1">Multi-pass membrane protein</topology>
    </subcellularLocation>
</comment>
<dbReference type="STRING" id="1033810.HLPCO_000802"/>
<evidence type="ECO:0000313" key="8">
    <source>
        <dbReference type="EMBL" id="ERJ13183.1"/>
    </source>
</evidence>
<keyword evidence="4 5" id="KW-0472">Membrane</keyword>
<dbReference type="Proteomes" id="UP000005707">
    <property type="component" value="Unassembled WGS sequence"/>
</dbReference>
<dbReference type="eggNOG" id="COG2314">
    <property type="taxonomic scope" value="Bacteria"/>
</dbReference>
<evidence type="ECO:0000256" key="4">
    <source>
        <dbReference type="ARBA" id="ARBA00023136"/>
    </source>
</evidence>
<evidence type="ECO:0000259" key="6">
    <source>
        <dbReference type="Pfam" id="PF05154"/>
    </source>
</evidence>
<feature type="domain" description="TM2" evidence="6">
    <location>
        <begin position="36"/>
        <end position="84"/>
    </location>
</feature>
<proteinExistence type="predicted"/>
<dbReference type="InterPro" id="IPR026870">
    <property type="entry name" value="Zinc_ribbon_dom"/>
</dbReference>
<reference evidence="8 9" key="2">
    <citation type="journal article" date="2013" name="PLoS ONE">
        <title>INDIGO - INtegrated Data Warehouse of MIcrobial GenOmes with Examples from the Red Sea Extremophiles.</title>
        <authorList>
            <person name="Alam I."/>
            <person name="Antunes A."/>
            <person name="Kamau A.A."/>
            <person name="Ba Alawi W."/>
            <person name="Kalkatawi M."/>
            <person name="Stingl U."/>
            <person name="Bajic V.B."/>
        </authorList>
    </citation>
    <scope>NUCLEOTIDE SEQUENCE [LARGE SCALE GENOMIC DNA]</scope>
    <source>
        <strain evidence="8 9">SSD-17B</strain>
    </source>
</reference>
<organism evidence="8 9">
    <name type="scientific">Haloplasma contractile SSD-17B</name>
    <dbReference type="NCBI Taxonomy" id="1033810"/>
    <lineage>
        <taxon>Bacteria</taxon>
        <taxon>Bacillati</taxon>
        <taxon>Mycoplasmatota</taxon>
        <taxon>Mollicutes</taxon>
        <taxon>Haloplasmatales</taxon>
        <taxon>Haloplasmataceae</taxon>
        <taxon>Haloplasma</taxon>
    </lineage>
</organism>
<dbReference type="OrthoDB" id="9816361at2"/>
<dbReference type="InterPro" id="IPR007829">
    <property type="entry name" value="TM2"/>
</dbReference>
<comment type="caution">
    <text evidence="8">The sequence shown here is derived from an EMBL/GenBank/DDBJ whole genome shotgun (WGS) entry which is preliminary data.</text>
</comment>
<feature type="domain" description="Zinc-ribbon" evidence="7">
    <location>
        <begin position="2"/>
        <end position="21"/>
    </location>
</feature>
<name>U2EDW5_9MOLU</name>
<evidence type="ECO:0000256" key="1">
    <source>
        <dbReference type="ARBA" id="ARBA00004141"/>
    </source>
</evidence>